<evidence type="ECO:0000313" key="1">
    <source>
        <dbReference type="EMBL" id="AYV81676.1"/>
    </source>
</evidence>
<protein>
    <submittedName>
        <fullName evidence="1">Uncharacterized protein</fullName>
    </submittedName>
</protein>
<reference evidence="1" key="1">
    <citation type="submission" date="2018-10" db="EMBL/GenBank/DDBJ databases">
        <title>Hidden diversity of soil giant viruses.</title>
        <authorList>
            <person name="Schulz F."/>
            <person name="Alteio L."/>
            <person name="Goudeau D."/>
            <person name="Ryan E.M."/>
            <person name="Malmstrom R.R."/>
            <person name="Blanchard J."/>
            <person name="Woyke T."/>
        </authorList>
    </citation>
    <scope>NUCLEOTIDE SEQUENCE</scope>
    <source>
        <strain evidence="1">HAV1</strain>
    </source>
</reference>
<dbReference type="EMBL" id="MK072293">
    <property type="protein sequence ID" value="AYV81676.1"/>
    <property type="molecule type" value="Genomic_DNA"/>
</dbReference>
<accession>A0A3G5A387</accession>
<proteinExistence type="predicted"/>
<name>A0A3G5A387_9VIRU</name>
<gene>
    <name evidence="1" type="ORF">Harvfovirus51_8</name>
</gene>
<sequence>MGNTNVIEVYADYIYYIPLGDKDRIDHIRDILTIASVEKYVEYFSVKTSVPIAIYKEMLEQHRNLFIKLDPVVEEAQAHAYASYESNNSYMLICLKCIDEVYVLTPPRYVMIDGNDPEKGLIKEFSRLSNRKLDIMLANTIKPAAIISKNKDTILYISKFTNKKSFDDDNLNNLLKFLEELDKKNKK</sequence>
<organism evidence="1">
    <name type="scientific">Harvfovirus sp</name>
    <dbReference type="NCBI Taxonomy" id="2487768"/>
    <lineage>
        <taxon>Viruses</taxon>
        <taxon>Varidnaviria</taxon>
        <taxon>Bamfordvirae</taxon>
        <taxon>Nucleocytoviricota</taxon>
        <taxon>Megaviricetes</taxon>
        <taxon>Imitervirales</taxon>
        <taxon>Mimiviridae</taxon>
        <taxon>Klosneuvirinae</taxon>
    </lineage>
</organism>